<dbReference type="AlphaFoldDB" id="A0A1Y2LTK9"/>
<protein>
    <submittedName>
        <fullName evidence="2">Uncharacterized protein</fullName>
    </submittedName>
</protein>
<keyword evidence="1" id="KW-0812">Transmembrane</keyword>
<evidence type="ECO:0000313" key="2">
    <source>
        <dbReference type="EMBL" id="OSS47165.1"/>
    </source>
</evidence>
<dbReference type="PANTHER" id="PTHR35394:SF5">
    <property type="entry name" value="DUF3176 DOMAIN-CONTAINING PROTEIN"/>
    <property type="match status" value="1"/>
</dbReference>
<keyword evidence="1" id="KW-0472">Membrane</keyword>
<dbReference type="PANTHER" id="PTHR35394">
    <property type="entry name" value="DUF3176 DOMAIN-CONTAINING PROTEIN"/>
    <property type="match status" value="1"/>
</dbReference>
<organism evidence="2 3">
    <name type="scientific">Epicoccum nigrum</name>
    <name type="common">Soil fungus</name>
    <name type="synonym">Epicoccum purpurascens</name>
    <dbReference type="NCBI Taxonomy" id="105696"/>
    <lineage>
        <taxon>Eukaryota</taxon>
        <taxon>Fungi</taxon>
        <taxon>Dikarya</taxon>
        <taxon>Ascomycota</taxon>
        <taxon>Pezizomycotina</taxon>
        <taxon>Dothideomycetes</taxon>
        <taxon>Pleosporomycetidae</taxon>
        <taxon>Pleosporales</taxon>
        <taxon>Pleosporineae</taxon>
        <taxon>Didymellaceae</taxon>
        <taxon>Epicoccum</taxon>
    </lineage>
</organism>
<evidence type="ECO:0000313" key="3">
    <source>
        <dbReference type="Proteomes" id="UP000193240"/>
    </source>
</evidence>
<feature type="transmembrane region" description="Helical" evidence="1">
    <location>
        <begin position="406"/>
        <end position="427"/>
    </location>
</feature>
<keyword evidence="3" id="KW-1185">Reference proteome</keyword>
<dbReference type="Proteomes" id="UP000193240">
    <property type="component" value="Unassembled WGS sequence"/>
</dbReference>
<dbReference type="InParanoid" id="A0A1Y2LTK9"/>
<name>A0A1Y2LTK9_EPING</name>
<evidence type="ECO:0000256" key="1">
    <source>
        <dbReference type="SAM" id="Phobius"/>
    </source>
</evidence>
<dbReference type="EMBL" id="KZ107849">
    <property type="protein sequence ID" value="OSS47165.1"/>
    <property type="molecule type" value="Genomic_DNA"/>
</dbReference>
<reference evidence="2 3" key="1">
    <citation type="journal article" date="2017" name="Genome Announc.">
        <title>Genome sequence of the saprophytic ascomycete Epicoccum nigrum ICMP 19927 strain isolated from New Zealand.</title>
        <authorList>
            <person name="Fokin M."/>
            <person name="Fleetwood D."/>
            <person name="Weir B.S."/>
            <person name="Villas-Boas S.G."/>
        </authorList>
    </citation>
    <scope>NUCLEOTIDE SEQUENCE [LARGE SCALE GENOMIC DNA]</scope>
    <source>
        <strain evidence="2 3">ICMP 19927</strain>
    </source>
</reference>
<dbReference type="STRING" id="105696.A0A1Y2LTK9"/>
<gene>
    <name evidence="2" type="ORF">B5807_10024</name>
</gene>
<sequence length="496" mass="55067">MEGTRNNLTHWLPRELSLAMTTGILDAMSGKPISLKENSHCPTLECELGDFTSLSVCTFCESEEVELAKDSNQCSYDIHEGWSLGNSTDLTGYGWPETLTNQSIIGGPTHSYSEFAKAVSELDESNLLVRSCTLDVGGDAHINLTFKVIPRRWANKISVGEFLRTHSNDTQELLKLPYIRVMSLDWGATPKNRKIGADVVTWVTGTGMPTVFAMGPLQSLEEGMLSACALDTGPATKIPGDYAGDSIVTRSTCFTSSSNLTTMEQPDRFGEISGTITRCRPGLCGRRSHNVTITPAGMRAGSTTDLPFINTTLGQDGLIAHDEFNNTFIYDMSMTLLRDLFERITSSDILTYLLRTYLPKTGNDWEQLFERMSDVMTQVIQSPLNPHSTHLYGPAYGDEVFIRVQWAWFIVPLLLVVASNIFLAMTIHQSRKNPYLFKNSTMAVLFYGLHDSEKEKVLLANASNKQTYYNIATDAGAMRVSFGKDEDGYLRLKKES</sequence>
<proteinExistence type="predicted"/>
<keyword evidence="1" id="KW-1133">Transmembrane helix</keyword>
<accession>A0A1Y2LTK9</accession>